<gene>
    <name evidence="9" type="primary">cycM</name>
    <name evidence="9" type="ORF">GCM10011320_28870</name>
</gene>
<dbReference type="GO" id="GO:0009055">
    <property type="term" value="F:electron transfer activity"/>
    <property type="evidence" value="ECO:0007669"/>
    <property type="project" value="InterPro"/>
</dbReference>
<organism evidence="9 10">
    <name type="scientific">Neoroseomonas lacus</name>
    <dbReference type="NCBI Taxonomy" id="287609"/>
    <lineage>
        <taxon>Bacteria</taxon>
        <taxon>Pseudomonadati</taxon>
        <taxon>Pseudomonadota</taxon>
        <taxon>Alphaproteobacteria</taxon>
        <taxon>Acetobacterales</taxon>
        <taxon>Acetobacteraceae</taxon>
        <taxon>Neoroseomonas</taxon>
    </lineage>
</organism>
<evidence type="ECO:0000256" key="7">
    <source>
        <dbReference type="SAM" id="Phobius"/>
    </source>
</evidence>
<dbReference type="PROSITE" id="PS51007">
    <property type="entry name" value="CYTC"/>
    <property type="match status" value="1"/>
</dbReference>
<protein>
    <submittedName>
        <fullName evidence="9">Cytochrome c family protein</fullName>
    </submittedName>
</protein>
<accession>A0A917KLW3</accession>
<sequence length="179" mass="18735">MATNLEGNKIVAAVLTAGITFAVAGVIGRLLVHPTMPHHTAMTIPGQATEGPATPAAAPALDPITPLLANADVAAGQQVAQRQCASCHSFNEGGRAGVGPNLYGIVGNHHAHMEGFNYSTAMRGMADKPWTYEDLNAWIHNPRSYLAGNRMSFAGLSNTQQRANLIAYLRSISPSAPAP</sequence>
<evidence type="ECO:0000256" key="3">
    <source>
        <dbReference type="ARBA" id="ARBA00022723"/>
    </source>
</evidence>
<dbReference type="PANTHER" id="PTHR11961">
    <property type="entry name" value="CYTOCHROME C"/>
    <property type="match status" value="1"/>
</dbReference>
<reference evidence="9" key="1">
    <citation type="journal article" date="2014" name="Int. J. Syst. Evol. Microbiol.">
        <title>Complete genome sequence of Corynebacterium casei LMG S-19264T (=DSM 44701T), isolated from a smear-ripened cheese.</title>
        <authorList>
            <consortium name="US DOE Joint Genome Institute (JGI-PGF)"/>
            <person name="Walter F."/>
            <person name="Albersmeier A."/>
            <person name="Kalinowski J."/>
            <person name="Ruckert C."/>
        </authorList>
    </citation>
    <scope>NUCLEOTIDE SEQUENCE</scope>
    <source>
        <strain evidence="9">CGMCC 1.3617</strain>
    </source>
</reference>
<dbReference type="SUPFAM" id="SSF46626">
    <property type="entry name" value="Cytochrome c"/>
    <property type="match status" value="1"/>
</dbReference>
<dbReference type="GO" id="GO:0046872">
    <property type="term" value="F:metal ion binding"/>
    <property type="evidence" value="ECO:0007669"/>
    <property type="project" value="UniProtKB-KW"/>
</dbReference>
<dbReference type="Pfam" id="PF00034">
    <property type="entry name" value="Cytochrom_C"/>
    <property type="match status" value="1"/>
</dbReference>
<keyword evidence="7" id="KW-1133">Transmembrane helix</keyword>
<comment type="caution">
    <text evidence="9">The sequence shown here is derived from an EMBL/GenBank/DDBJ whole genome shotgun (WGS) entry which is preliminary data.</text>
</comment>
<evidence type="ECO:0000256" key="1">
    <source>
        <dbReference type="ARBA" id="ARBA00022448"/>
    </source>
</evidence>
<name>A0A917KLW3_9PROT</name>
<evidence type="ECO:0000256" key="4">
    <source>
        <dbReference type="ARBA" id="ARBA00022982"/>
    </source>
</evidence>
<evidence type="ECO:0000313" key="9">
    <source>
        <dbReference type="EMBL" id="GGJ19777.1"/>
    </source>
</evidence>
<evidence type="ECO:0000313" key="10">
    <source>
        <dbReference type="Proteomes" id="UP000661507"/>
    </source>
</evidence>
<evidence type="ECO:0000256" key="5">
    <source>
        <dbReference type="ARBA" id="ARBA00023004"/>
    </source>
</evidence>
<dbReference type="Gene3D" id="1.10.760.10">
    <property type="entry name" value="Cytochrome c-like domain"/>
    <property type="match status" value="1"/>
</dbReference>
<dbReference type="PRINTS" id="PR00604">
    <property type="entry name" value="CYTCHRMECIAB"/>
</dbReference>
<keyword evidence="7" id="KW-0812">Transmembrane</keyword>
<reference evidence="9" key="2">
    <citation type="submission" date="2020-09" db="EMBL/GenBank/DDBJ databases">
        <authorList>
            <person name="Sun Q."/>
            <person name="Zhou Y."/>
        </authorList>
    </citation>
    <scope>NUCLEOTIDE SEQUENCE</scope>
    <source>
        <strain evidence="9">CGMCC 1.3617</strain>
    </source>
</reference>
<keyword evidence="3 6" id="KW-0479">Metal-binding</keyword>
<keyword evidence="4" id="KW-0249">Electron transport</keyword>
<evidence type="ECO:0000259" key="8">
    <source>
        <dbReference type="PROSITE" id="PS51007"/>
    </source>
</evidence>
<dbReference type="EMBL" id="BMKW01000006">
    <property type="protein sequence ID" value="GGJ19777.1"/>
    <property type="molecule type" value="Genomic_DNA"/>
</dbReference>
<dbReference type="AlphaFoldDB" id="A0A917KLW3"/>
<feature type="transmembrane region" description="Helical" evidence="7">
    <location>
        <begin position="12"/>
        <end position="32"/>
    </location>
</feature>
<keyword evidence="1" id="KW-0813">Transport</keyword>
<dbReference type="InterPro" id="IPR002327">
    <property type="entry name" value="Cyt_c_1A/1B"/>
</dbReference>
<evidence type="ECO:0000256" key="6">
    <source>
        <dbReference type="PROSITE-ProRule" id="PRU00433"/>
    </source>
</evidence>
<dbReference type="RefSeq" id="WP_188967748.1">
    <property type="nucleotide sequence ID" value="NZ_BMKW01000006.1"/>
</dbReference>
<dbReference type="InterPro" id="IPR036909">
    <property type="entry name" value="Cyt_c-like_dom_sf"/>
</dbReference>
<keyword evidence="7" id="KW-0472">Membrane</keyword>
<feature type="domain" description="Cytochrome c" evidence="8">
    <location>
        <begin position="71"/>
        <end position="173"/>
    </location>
</feature>
<keyword evidence="5 6" id="KW-0408">Iron</keyword>
<dbReference type="GO" id="GO:0020037">
    <property type="term" value="F:heme binding"/>
    <property type="evidence" value="ECO:0007669"/>
    <property type="project" value="InterPro"/>
</dbReference>
<dbReference type="InterPro" id="IPR009056">
    <property type="entry name" value="Cyt_c-like_dom"/>
</dbReference>
<dbReference type="Proteomes" id="UP000661507">
    <property type="component" value="Unassembled WGS sequence"/>
</dbReference>
<proteinExistence type="predicted"/>
<keyword evidence="2 6" id="KW-0349">Heme</keyword>
<evidence type="ECO:0000256" key="2">
    <source>
        <dbReference type="ARBA" id="ARBA00022617"/>
    </source>
</evidence>
<keyword evidence="10" id="KW-1185">Reference proteome</keyword>